<dbReference type="RefSeq" id="WP_211467462.1">
    <property type="nucleotide sequence ID" value="NZ_JAGSXH010000030.1"/>
</dbReference>
<dbReference type="GO" id="GO:0004806">
    <property type="term" value="F:triacylglycerol lipase activity"/>
    <property type="evidence" value="ECO:0007669"/>
    <property type="project" value="TreeGrafter"/>
</dbReference>
<dbReference type="CDD" id="cd01823">
    <property type="entry name" value="SEST_like"/>
    <property type="match status" value="1"/>
</dbReference>
<feature type="signal peptide" evidence="3">
    <location>
        <begin position="1"/>
        <end position="29"/>
    </location>
</feature>
<keyword evidence="3" id="KW-0732">Signal</keyword>
<feature type="active site" evidence="1">
    <location>
        <position position="247"/>
    </location>
</feature>
<dbReference type="PANTHER" id="PTHR37981">
    <property type="entry name" value="LIPASE 2"/>
    <property type="match status" value="1"/>
</dbReference>
<feature type="active site" description="Nucleophile" evidence="1">
    <location>
        <position position="40"/>
    </location>
</feature>
<keyword evidence="2" id="KW-1015">Disulfide bond</keyword>
<feature type="disulfide bond" evidence="2">
    <location>
        <begin position="182"/>
        <end position="228"/>
    </location>
</feature>
<keyword evidence="6" id="KW-1185">Reference proteome</keyword>
<proteinExistence type="predicted"/>
<accession>A0A8J7WJW5</accession>
<dbReference type="PANTHER" id="PTHR37981:SF1">
    <property type="entry name" value="SGNH HYDROLASE-TYPE ESTERASE DOMAIN-CONTAINING PROTEIN"/>
    <property type="match status" value="1"/>
</dbReference>
<evidence type="ECO:0000256" key="3">
    <source>
        <dbReference type="SAM" id="SignalP"/>
    </source>
</evidence>
<reference evidence="5" key="1">
    <citation type="submission" date="2021-04" db="EMBL/GenBank/DDBJ databases">
        <title>Genome based classification of Actinospica acidithermotolerans sp. nov., an actinobacterium isolated from an Indonesian hot spring.</title>
        <authorList>
            <person name="Kusuma A.B."/>
            <person name="Putra K.E."/>
            <person name="Nafisah S."/>
            <person name="Loh J."/>
            <person name="Nouioui I."/>
            <person name="Goodfellow M."/>
        </authorList>
    </citation>
    <scope>NUCLEOTIDE SEQUENCE</scope>
    <source>
        <strain evidence="5">DSM 45618</strain>
    </source>
</reference>
<feature type="chain" id="PRO_5035302620" evidence="3">
    <location>
        <begin position="30"/>
        <end position="265"/>
    </location>
</feature>
<feature type="domain" description="SGNH hydrolase-type esterase" evidence="4">
    <location>
        <begin position="36"/>
        <end position="254"/>
    </location>
</feature>
<dbReference type="SUPFAM" id="SSF52266">
    <property type="entry name" value="SGNH hydrolase"/>
    <property type="match status" value="1"/>
</dbReference>
<comment type="caution">
    <text evidence="5">The sequence shown here is derived from an EMBL/GenBank/DDBJ whole genome shotgun (WGS) entry which is preliminary data.</text>
</comment>
<organism evidence="5 6">
    <name type="scientific">Actinocrinis puniceicyclus</name>
    <dbReference type="NCBI Taxonomy" id="977794"/>
    <lineage>
        <taxon>Bacteria</taxon>
        <taxon>Bacillati</taxon>
        <taxon>Actinomycetota</taxon>
        <taxon>Actinomycetes</taxon>
        <taxon>Catenulisporales</taxon>
        <taxon>Actinospicaceae</taxon>
        <taxon>Actinocrinis</taxon>
    </lineage>
</organism>
<dbReference type="InterPro" id="IPR013830">
    <property type="entry name" value="SGNH_hydro"/>
</dbReference>
<name>A0A8J7WJW5_9ACTN</name>
<dbReference type="InterPro" id="IPR036514">
    <property type="entry name" value="SGNH_hydro_sf"/>
</dbReference>
<gene>
    <name evidence="5" type="ORF">KGA66_11170</name>
</gene>
<feature type="disulfide bond" evidence="2">
    <location>
        <begin position="57"/>
        <end position="82"/>
    </location>
</feature>
<dbReference type="Proteomes" id="UP000677913">
    <property type="component" value="Unassembled WGS sequence"/>
</dbReference>
<dbReference type="Gene3D" id="3.40.50.1110">
    <property type="entry name" value="SGNH hydrolase"/>
    <property type="match status" value="1"/>
</dbReference>
<evidence type="ECO:0000256" key="1">
    <source>
        <dbReference type="PIRSR" id="PIRSR637460-1"/>
    </source>
</evidence>
<evidence type="ECO:0000259" key="4">
    <source>
        <dbReference type="Pfam" id="PF13472"/>
    </source>
</evidence>
<sequence>MRPRHTLVALTAATATAAAVLLTAAPANASSTNYVALGDSYASGLGAGSYLSDGSSCYRSTNAAAYLWKNANSPASFAFPACSGATTSDVLSTQIASINSGTNLVSLIIGGNDVGFSSTMENCVLWGTSTCVSDVNADEAKAESVLPGRYDNVLSAIKAKAPNARIVFMDYPDFYDLSVSFCVGLSSTSRAKIDEGINVLDSLVQQAASRNGVVYADVRPIFSGHELCDGSGWLHSVDWTNIGDSYHPTATGQADGYYPVLAAHS</sequence>
<protein>
    <submittedName>
        <fullName evidence="5">SGNH/GDSL hydrolase family protein</fullName>
    </submittedName>
</protein>
<evidence type="ECO:0000313" key="6">
    <source>
        <dbReference type="Proteomes" id="UP000677913"/>
    </source>
</evidence>
<dbReference type="Pfam" id="PF13472">
    <property type="entry name" value="Lipase_GDSL_2"/>
    <property type="match status" value="1"/>
</dbReference>
<evidence type="ECO:0000256" key="2">
    <source>
        <dbReference type="PIRSR" id="PIRSR637460-2"/>
    </source>
</evidence>
<dbReference type="AlphaFoldDB" id="A0A8J7WJW5"/>
<evidence type="ECO:0000313" key="5">
    <source>
        <dbReference type="EMBL" id="MBS2963611.1"/>
    </source>
</evidence>
<dbReference type="GO" id="GO:0019433">
    <property type="term" value="P:triglyceride catabolic process"/>
    <property type="evidence" value="ECO:0007669"/>
    <property type="project" value="TreeGrafter"/>
</dbReference>
<feature type="disulfide bond" evidence="2">
    <location>
        <begin position="123"/>
        <end position="131"/>
    </location>
</feature>
<dbReference type="EMBL" id="JAGSXH010000030">
    <property type="protein sequence ID" value="MBS2963611.1"/>
    <property type="molecule type" value="Genomic_DNA"/>
</dbReference>
<dbReference type="InterPro" id="IPR037460">
    <property type="entry name" value="SEST-like"/>
</dbReference>
<keyword evidence="5" id="KW-0378">Hydrolase</keyword>